<evidence type="ECO:0000313" key="2">
    <source>
        <dbReference type="Proteomes" id="UP000066737"/>
    </source>
</evidence>
<dbReference type="GeneID" id="32029145"/>
<proteinExistence type="predicted"/>
<dbReference type="Proteomes" id="UP000066737">
    <property type="component" value="Plasmid pSTJ001"/>
</dbReference>
<dbReference type="KEGG" id="hhb:Hhub_4270"/>
<geneLocation type="plasmid" evidence="2">
    <name>pSTJ001</name>
</geneLocation>
<dbReference type="Pfam" id="PF13412">
    <property type="entry name" value="HTH_24"/>
    <property type="match status" value="1"/>
</dbReference>
<name>A0A0U5HB89_9EURY</name>
<dbReference type="EMBL" id="LN831303">
    <property type="protein sequence ID" value="CQH64080.1"/>
    <property type="molecule type" value="Genomic_DNA"/>
</dbReference>
<keyword evidence="2" id="KW-1185">Reference proteome</keyword>
<evidence type="ECO:0008006" key="3">
    <source>
        <dbReference type="Google" id="ProtNLM"/>
    </source>
</evidence>
<dbReference type="OrthoDB" id="189973at2157"/>
<dbReference type="RefSeq" id="WP_157534021.1">
    <property type="nucleotide sequence ID" value="NZ_LN831303.1"/>
</dbReference>
<accession>A0A0U5HB89</accession>
<evidence type="ECO:0000313" key="1">
    <source>
        <dbReference type="EMBL" id="CQH64080.1"/>
    </source>
</evidence>
<gene>
    <name evidence="1" type="ORF">HHUB_4270</name>
</gene>
<protein>
    <recommendedName>
        <fullName evidence="3">HTH domain protein</fullName>
    </recommendedName>
</protein>
<dbReference type="InterPro" id="IPR036388">
    <property type="entry name" value="WH-like_DNA-bd_sf"/>
</dbReference>
<sequence>MGGRPPDTTDREILVLFRDADDPVLSTSDIADQLSYSLQGTLSRLTTLEQEKVLDSRKIGNAKAWWLTDAGQRFLEDTDADFATDLENS</sequence>
<reference evidence="2" key="1">
    <citation type="journal article" date="2016" name="Environ. Microbiol.">
        <title>The complete genome of a viable archaeum isolated from 123-million-year-old rock salt.</title>
        <authorList>
            <person name="Jaakkola S.T."/>
            <person name="Pfeiffer F."/>
            <person name="Ravantti J.J."/>
            <person name="Guo Q."/>
            <person name="Liu Y."/>
            <person name="Chen X."/>
            <person name="Ma H."/>
            <person name="Yang C."/>
            <person name="Oksanen H.M."/>
            <person name="Bamford D.H."/>
        </authorList>
    </citation>
    <scope>NUCLEOTIDE SEQUENCE</scope>
    <source>
        <strain evidence="2">JI20-1</strain>
        <plasmid evidence="2">Plasmid pSTJ001</plasmid>
    </source>
</reference>
<dbReference type="Gene3D" id="1.10.10.10">
    <property type="entry name" value="Winged helix-like DNA-binding domain superfamily/Winged helix DNA-binding domain"/>
    <property type="match status" value="1"/>
</dbReference>
<dbReference type="InterPro" id="IPR036390">
    <property type="entry name" value="WH_DNA-bd_sf"/>
</dbReference>
<organism evidence="1 2">
    <name type="scientific">Halobacterium hubeiense</name>
    <dbReference type="NCBI Taxonomy" id="1407499"/>
    <lineage>
        <taxon>Archaea</taxon>
        <taxon>Methanobacteriati</taxon>
        <taxon>Methanobacteriota</taxon>
        <taxon>Stenosarchaea group</taxon>
        <taxon>Halobacteria</taxon>
        <taxon>Halobacteriales</taxon>
        <taxon>Halobacteriaceae</taxon>
        <taxon>Halobacterium</taxon>
    </lineage>
</organism>
<dbReference type="SUPFAM" id="SSF46785">
    <property type="entry name" value="Winged helix' DNA-binding domain"/>
    <property type="match status" value="1"/>
</dbReference>
<dbReference type="AlphaFoldDB" id="A0A0U5HB89"/>